<dbReference type="SUPFAM" id="SSF53756">
    <property type="entry name" value="UDP-Glycosyltransferase/glycogen phosphorylase"/>
    <property type="match status" value="1"/>
</dbReference>
<reference evidence="2 3" key="1">
    <citation type="submission" date="2020-01" db="EMBL/GenBank/DDBJ databases">
        <authorList>
            <person name="Kim M."/>
        </authorList>
    </citation>
    <scope>NUCLEOTIDE SEQUENCE [LARGE SCALE GENOMIC DNA]</scope>
    <source>
        <strain evidence="2 3">BT10</strain>
    </source>
</reference>
<keyword evidence="2" id="KW-0808">Transferase</keyword>
<evidence type="ECO:0000259" key="1">
    <source>
        <dbReference type="Pfam" id="PF13439"/>
    </source>
</evidence>
<dbReference type="KEGG" id="nib:GU926_15870"/>
<evidence type="ECO:0000313" key="3">
    <source>
        <dbReference type="Proteomes" id="UP000464214"/>
    </source>
</evidence>
<keyword evidence="3" id="KW-1185">Reference proteome</keyword>
<protein>
    <submittedName>
        <fullName evidence="2">Glycosyltransferase</fullName>
    </submittedName>
</protein>
<dbReference type="Proteomes" id="UP000464214">
    <property type="component" value="Chromosome"/>
</dbReference>
<gene>
    <name evidence="2" type="ORF">GU926_15870</name>
</gene>
<dbReference type="GO" id="GO:0016757">
    <property type="term" value="F:glycosyltransferase activity"/>
    <property type="evidence" value="ECO:0007669"/>
    <property type="project" value="TreeGrafter"/>
</dbReference>
<dbReference type="EMBL" id="CP047897">
    <property type="protein sequence ID" value="QHL88822.1"/>
    <property type="molecule type" value="Genomic_DNA"/>
</dbReference>
<feature type="domain" description="Glycosyltransferase subfamily 4-like N-terminal" evidence="1">
    <location>
        <begin position="18"/>
        <end position="153"/>
    </location>
</feature>
<organism evidence="2 3">
    <name type="scientific">Nibribacter ruber</name>
    <dbReference type="NCBI Taxonomy" id="2698458"/>
    <lineage>
        <taxon>Bacteria</taxon>
        <taxon>Pseudomonadati</taxon>
        <taxon>Bacteroidota</taxon>
        <taxon>Cytophagia</taxon>
        <taxon>Cytophagales</taxon>
        <taxon>Hymenobacteraceae</taxon>
        <taxon>Nibribacter</taxon>
    </lineage>
</organism>
<dbReference type="PANTHER" id="PTHR45947:SF15">
    <property type="entry name" value="TEICHURONIC ACID BIOSYNTHESIS GLYCOSYLTRANSFERASE TUAC-RELATED"/>
    <property type="match status" value="1"/>
</dbReference>
<sequence>MKVLFVCSGNSKNFEVVPFIKEQGDSLVRRGIQVDYYPIVGKGLPGYVKAGLQLRKHLKTHQYDLIHAHFTLSGWSAVLGANKTPVVLSLMGSDAYGEYIGVNKVKFSSRYFTLLTYLIQPFTKYIISKSANIEQYVFLKNKSYIVPNGINKEKFKPSTQDYRTELGLPQDKKLVLFLGNKTNVRKNYVLAKQAVDSLHRNDVELINPFPVTHDQIPKYLNAVDVLVVPSLMEGSPNVIKEAMACNCPIVSTDMGDAKWVLGNTPGCYTASFQPQNFAEKLKLSLAFAEEHGRTNGAQRIKDLGLDADTVANRIVDIYKQATHPLNSPATKTQYAAPLERQQVGIT</sequence>
<dbReference type="PANTHER" id="PTHR45947">
    <property type="entry name" value="SULFOQUINOVOSYL TRANSFERASE SQD2"/>
    <property type="match status" value="1"/>
</dbReference>
<accession>A0A6P1P365</accession>
<dbReference type="InterPro" id="IPR028098">
    <property type="entry name" value="Glyco_trans_4-like_N"/>
</dbReference>
<dbReference type="Pfam" id="PF13692">
    <property type="entry name" value="Glyco_trans_1_4"/>
    <property type="match status" value="1"/>
</dbReference>
<dbReference type="Gene3D" id="3.40.50.2000">
    <property type="entry name" value="Glycogen Phosphorylase B"/>
    <property type="match status" value="2"/>
</dbReference>
<dbReference type="Pfam" id="PF13439">
    <property type="entry name" value="Glyco_transf_4"/>
    <property type="match status" value="1"/>
</dbReference>
<dbReference type="CDD" id="cd03801">
    <property type="entry name" value="GT4_PimA-like"/>
    <property type="match status" value="1"/>
</dbReference>
<dbReference type="AlphaFoldDB" id="A0A6P1P365"/>
<proteinExistence type="predicted"/>
<evidence type="ECO:0000313" key="2">
    <source>
        <dbReference type="EMBL" id="QHL88822.1"/>
    </source>
</evidence>
<name>A0A6P1P365_9BACT</name>
<dbReference type="InterPro" id="IPR050194">
    <property type="entry name" value="Glycosyltransferase_grp1"/>
</dbReference>